<dbReference type="Proteomes" id="UP000053989">
    <property type="component" value="Unassembled WGS sequence"/>
</dbReference>
<name>A0A0C3EEV0_9AGAM</name>
<dbReference type="HOGENOM" id="CLU_210039_0_0_1"/>
<dbReference type="InParanoid" id="A0A0C3EEV0"/>
<dbReference type="EMBL" id="KN822015">
    <property type="protein sequence ID" value="KIM66829.1"/>
    <property type="molecule type" value="Genomic_DNA"/>
</dbReference>
<dbReference type="AlphaFoldDB" id="A0A0C3EEV0"/>
<dbReference type="SUPFAM" id="SSF54001">
    <property type="entry name" value="Cysteine proteinases"/>
    <property type="match status" value="1"/>
</dbReference>
<feature type="non-terminal residue" evidence="1">
    <location>
        <position position="1"/>
    </location>
</feature>
<sequence>VDSHPWIARPTTTWALQMNDYDCGLWVLATVVAILRGHDAMGLREGDMPAF</sequence>
<protein>
    <recommendedName>
        <fullName evidence="3">Ubiquitin-like protease family profile domain-containing protein</fullName>
    </recommendedName>
</protein>
<evidence type="ECO:0000313" key="2">
    <source>
        <dbReference type="Proteomes" id="UP000053989"/>
    </source>
</evidence>
<organism evidence="1 2">
    <name type="scientific">Scleroderma citrinum Foug A</name>
    <dbReference type="NCBI Taxonomy" id="1036808"/>
    <lineage>
        <taxon>Eukaryota</taxon>
        <taxon>Fungi</taxon>
        <taxon>Dikarya</taxon>
        <taxon>Basidiomycota</taxon>
        <taxon>Agaricomycotina</taxon>
        <taxon>Agaricomycetes</taxon>
        <taxon>Agaricomycetidae</taxon>
        <taxon>Boletales</taxon>
        <taxon>Sclerodermatineae</taxon>
        <taxon>Sclerodermataceae</taxon>
        <taxon>Scleroderma</taxon>
    </lineage>
</organism>
<evidence type="ECO:0008006" key="3">
    <source>
        <dbReference type="Google" id="ProtNLM"/>
    </source>
</evidence>
<dbReference type="OrthoDB" id="2976051at2759"/>
<evidence type="ECO:0000313" key="1">
    <source>
        <dbReference type="EMBL" id="KIM66829.1"/>
    </source>
</evidence>
<dbReference type="InterPro" id="IPR038765">
    <property type="entry name" value="Papain-like_cys_pep_sf"/>
</dbReference>
<gene>
    <name evidence="1" type="ORF">SCLCIDRAFT_109629</name>
</gene>
<reference evidence="2" key="2">
    <citation type="submission" date="2015-01" db="EMBL/GenBank/DDBJ databases">
        <title>Evolutionary Origins and Diversification of the Mycorrhizal Mutualists.</title>
        <authorList>
            <consortium name="DOE Joint Genome Institute"/>
            <consortium name="Mycorrhizal Genomics Consortium"/>
            <person name="Kohler A."/>
            <person name="Kuo A."/>
            <person name="Nagy L.G."/>
            <person name="Floudas D."/>
            <person name="Copeland A."/>
            <person name="Barry K.W."/>
            <person name="Cichocki N."/>
            <person name="Veneault-Fourrey C."/>
            <person name="LaButti K."/>
            <person name="Lindquist E.A."/>
            <person name="Lipzen A."/>
            <person name="Lundell T."/>
            <person name="Morin E."/>
            <person name="Murat C."/>
            <person name="Riley R."/>
            <person name="Ohm R."/>
            <person name="Sun H."/>
            <person name="Tunlid A."/>
            <person name="Henrissat B."/>
            <person name="Grigoriev I.V."/>
            <person name="Hibbett D.S."/>
            <person name="Martin F."/>
        </authorList>
    </citation>
    <scope>NUCLEOTIDE SEQUENCE [LARGE SCALE GENOMIC DNA]</scope>
    <source>
        <strain evidence="2">Foug A</strain>
    </source>
</reference>
<proteinExistence type="predicted"/>
<accession>A0A0C3EEV0</accession>
<reference evidence="1 2" key="1">
    <citation type="submission" date="2014-04" db="EMBL/GenBank/DDBJ databases">
        <authorList>
            <consortium name="DOE Joint Genome Institute"/>
            <person name="Kuo A."/>
            <person name="Kohler A."/>
            <person name="Nagy L.G."/>
            <person name="Floudas D."/>
            <person name="Copeland A."/>
            <person name="Barry K.W."/>
            <person name="Cichocki N."/>
            <person name="Veneault-Fourrey C."/>
            <person name="LaButti K."/>
            <person name="Lindquist E.A."/>
            <person name="Lipzen A."/>
            <person name="Lundell T."/>
            <person name="Morin E."/>
            <person name="Murat C."/>
            <person name="Sun H."/>
            <person name="Tunlid A."/>
            <person name="Henrissat B."/>
            <person name="Grigoriev I.V."/>
            <person name="Hibbett D.S."/>
            <person name="Martin F."/>
            <person name="Nordberg H.P."/>
            <person name="Cantor M.N."/>
            <person name="Hua S.X."/>
        </authorList>
    </citation>
    <scope>NUCLEOTIDE SEQUENCE [LARGE SCALE GENOMIC DNA]</scope>
    <source>
        <strain evidence="1 2">Foug A</strain>
    </source>
</reference>
<keyword evidence="2" id="KW-1185">Reference proteome</keyword>